<comment type="caution">
    <text evidence="1">The sequence shown here is derived from an EMBL/GenBank/DDBJ whole genome shotgun (WGS) entry which is preliminary data.</text>
</comment>
<accession>A0A0F8X666</accession>
<name>A0A0F8X666_9ZZZZ</name>
<evidence type="ECO:0000313" key="1">
    <source>
        <dbReference type="EMBL" id="KKK64293.1"/>
    </source>
</evidence>
<organism evidence="1">
    <name type="scientific">marine sediment metagenome</name>
    <dbReference type="NCBI Taxonomy" id="412755"/>
    <lineage>
        <taxon>unclassified sequences</taxon>
        <taxon>metagenomes</taxon>
        <taxon>ecological metagenomes</taxon>
    </lineage>
</organism>
<feature type="non-terminal residue" evidence="1">
    <location>
        <position position="94"/>
    </location>
</feature>
<protein>
    <submittedName>
        <fullName evidence="1">Uncharacterized protein</fullName>
    </submittedName>
</protein>
<reference evidence="1" key="1">
    <citation type="journal article" date="2015" name="Nature">
        <title>Complex archaea that bridge the gap between prokaryotes and eukaryotes.</title>
        <authorList>
            <person name="Spang A."/>
            <person name="Saw J.H."/>
            <person name="Jorgensen S.L."/>
            <person name="Zaremba-Niedzwiedzka K."/>
            <person name="Martijn J."/>
            <person name="Lind A.E."/>
            <person name="van Eijk R."/>
            <person name="Schleper C."/>
            <person name="Guy L."/>
            <person name="Ettema T.J."/>
        </authorList>
    </citation>
    <scope>NUCLEOTIDE SEQUENCE</scope>
</reference>
<gene>
    <name evidence="1" type="ORF">LCGC14_2985650</name>
</gene>
<proteinExistence type="predicted"/>
<sequence length="94" mass="10333">MWTTTHIGYYLLDSQSSRPGLHGNDGKGKTTLNKMNSGKAPFYSVNQQVVRIRGQNTELTIKIKTSRKEGGQSILAGADLFCDYTSKMMGMTIG</sequence>
<dbReference type="AlphaFoldDB" id="A0A0F8X666"/>
<dbReference type="EMBL" id="LAZR01061085">
    <property type="protein sequence ID" value="KKK64293.1"/>
    <property type="molecule type" value="Genomic_DNA"/>
</dbReference>